<sequence length="987" mass="107022">MVMEEENSMKEHLLLQVKVEEGNGGGDSGAATLVLIFSIFVSVCGSFVCGCAMGYTSPVQSEILVDLGLSTADFSLFGSMLTVGGLLGSLLCGRITDYIGRRYHSNFKLADPAKNLVQTMALSDILGITGWLAIAFSKTGTGSCSRAHCLCGKLYKKILLLDGHPYLANLQSSNMKGMISKQVPVYIAEITPKNLRGGSVLLHQLMSSCGIALAYIVGLVTTWRGLALIGSIPCLVQFLGIFFIPESPRWLVKIGRDGEYVAALQSLRGKNVDISSEATDMKEYTKAVENISEDNLFKVFQMKYAYALTVSLGLMALASFGGTNGFLFYATNTFESAGFPVAVGTIAMALIQLPPMVLGVFLMDNFGRRPLLLISVSGMGTACLSVALSFLMKVSLAAFAFLMCTVSDLQEHGWWTHFSPYLALIGVLVNIPNKHKRGSWKLSNYCQLVNCMDCLLLIQLHDELELFRHQYFFCAICREISPRNKGTDSGGNSRSHNPDSTLEQYEERDEEQQLLVRLDGDPSIRDKKGDGEATLVLIFSVFIAVCGSFFCGCAAGYSSPVQSAILTDLGLSIAEYSLFGSLLTIGGMLGSLVSGKVTDFIGHRGVNYGLVRCSLHCWVALYSICTESNFTSLVLLKGAWLLNLGRLALGIANGLFFYVVPVYIAEITPRNLRGGLVLLHQLMICCGVSLAYLVGLVTSWRILALIGILPCLIQLFGLQFIPASPRWLAKIRHNEGYETALRRLRGKNVDISQEVADIRENAEAVENVSEDNFFSVFQMKYAYALTVSLGLMALAGFGGAYGILFYATAIFESAGFSASIGTISVALVQLPPTALGVFLMDNFGRRPLLLYSAAAMSTACLSVAVSFLMKEHGSMTDLSPYLALFGILIFAASFPLGMGGIPYVIMSEIFPINIKGAAGSLATVVSFSSSWIVSYAFNFMMDWSSSGTFLIFTGINVLSLQFIAKLVPETKGRTLEEIQESMTRVLS</sequence>
<evidence type="ECO:0000256" key="3">
    <source>
        <dbReference type="ARBA" id="ARBA00022448"/>
    </source>
</evidence>
<feature type="transmembrane region" description="Helical" evidence="10">
    <location>
        <begin position="412"/>
        <end position="431"/>
    </location>
</feature>
<dbReference type="SUPFAM" id="SSF103473">
    <property type="entry name" value="MFS general substrate transporter"/>
    <property type="match status" value="2"/>
</dbReference>
<reference evidence="12" key="1">
    <citation type="submission" date="2022-04" db="EMBL/GenBank/DDBJ databases">
        <title>Carnegiea gigantea Genome sequencing and assembly v2.</title>
        <authorList>
            <person name="Copetti D."/>
            <person name="Sanderson M.J."/>
            <person name="Burquez A."/>
            <person name="Wojciechowski M.F."/>
        </authorList>
    </citation>
    <scope>NUCLEOTIDE SEQUENCE</scope>
    <source>
        <strain evidence="12">SGP5-SGP5p</strain>
        <tissue evidence="12">Aerial part</tissue>
    </source>
</reference>
<feature type="transmembrane region" description="Helical" evidence="10">
    <location>
        <begin position="781"/>
        <end position="804"/>
    </location>
</feature>
<dbReference type="NCBIfam" id="TIGR00879">
    <property type="entry name" value="SP"/>
    <property type="match status" value="1"/>
</dbReference>
<evidence type="ECO:0000313" key="13">
    <source>
        <dbReference type="Proteomes" id="UP001153076"/>
    </source>
</evidence>
<feature type="transmembrane region" description="Helical" evidence="10">
    <location>
        <begin position="304"/>
        <end position="329"/>
    </location>
</feature>
<keyword evidence="3" id="KW-0813">Transport</keyword>
<dbReference type="InterPro" id="IPR036259">
    <property type="entry name" value="MFS_trans_sf"/>
</dbReference>
<evidence type="ECO:0000256" key="6">
    <source>
        <dbReference type="ARBA" id="ARBA00022989"/>
    </source>
</evidence>
<dbReference type="EMBL" id="JAKOGI010000328">
    <property type="protein sequence ID" value="KAJ8436808.1"/>
    <property type="molecule type" value="Genomic_DNA"/>
</dbReference>
<dbReference type="Pfam" id="PF00083">
    <property type="entry name" value="Sugar_tr"/>
    <property type="match status" value="2"/>
</dbReference>
<evidence type="ECO:0000256" key="1">
    <source>
        <dbReference type="ARBA" id="ARBA00004141"/>
    </source>
</evidence>
<feature type="transmembrane region" description="Helical" evidence="10">
    <location>
        <begin position="605"/>
        <end position="624"/>
    </location>
</feature>
<feature type="transmembrane region" description="Helical" evidence="10">
    <location>
        <begin position="226"/>
        <end position="244"/>
    </location>
</feature>
<organism evidence="12 13">
    <name type="scientific">Carnegiea gigantea</name>
    <dbReference type="NCBI Taxonomy" id="171969"/>
    <lineage>
        <taxon>Eukaryota</taxon>
        <taxon>Viridiplantae</taxon>
        <taxon>Streptophyta</taxon>
        <taxon>Embryophyta</taxon>
        <taxon>Tracheophyta</taxon>
        <taxon>Spermatophyta</taxon>
        <taxon>Magnoliopsida</taxon>
        <taxon>eudicotyledons</taxon>
        <taxon>Gunneridae</taxon>
        <taxon>Pentapetalae</taxon>
        <taxon>Caryophyllales</taxon>
        <taxon>Cactineae</taxon>
        <taxon>Cactaceae</taxon>
        <taxon>Cactoideae</taxon>
        <taxon>Echinocereeae</taxon>
        <taxon>Carnegiea</taxon>
    </lineage>
</organism>
<feature type="transmembrane region" description="Helical" evidence="10">
    <location>
        <begin position="33"/>
        <end position="55"/>
    </location>
</feature>
<dbReference type="FunFam" id="1.20.1250.20:FF:000043">
    <property type="entry name" value="sugar transporter ERD6-like 6"/>
    <property type="match status" value="1"/>
</dbReference>
<dbReference type="Proteomes" id="UP001153076">
    <property type="component" value="Unassembled WGS sequence"/>
</dbReference>
<dbReference type="GO" id="GO:0016020">
    <property type="term" value="C:membrane"/>
    <property type="evidence" value="ECO:0007669"/>
    <property type="project" value="UniProtKB-SubCell"/>
</dbReference>
<dbReference type="Gene3D" id="1.20.1250.20">
    <property type="entry name" value="MFS general substrate transporter like domains"/>
    <property type="match status" value="2"/>
</dbReference>
<dbReference type="InterPro" id="IPR020846">
    <property type="entry name" value="MFS_dom"/>
</dbReference>
<comment type="caution">
    <text evidence="12">The sequence shown here is derived from an EMBL/GenBank/DDBJ whole genome shotgun (WGS) entry which is preliminary data.</text>
</comment>
<dbReference type="InterPro" id="IPR003663">
    <property type="entry name" value="Sugar/inositol_transpt"/>
</dbReference>
<dbReference type="InterPro" id="IPR050549">
    <property type="entry name" value="MFS_Trehalose_Transporter"/>
</dbReference>
<evidence type="ECO:0000256" key="8">
    <source>
        <dbReference type="SAM" id="Coils"/>
    </source>
</evidence>
<feature type="transmembrane region" description="Helical" evidence="10">
    <location>
        <begin position="816"/>
        <end position="839"/>
    </location>
</feature>
<feature type="transmembrane region" description="Helical" evidence="10">
    <location>
        <begin position="341"/>
        <end position="363"/>
    </location>
</feature>
<evidence type="ECO:0000256" key="7">
    <source>
        <dbReference type="ARBA" id="ARBA00023136"/>
    </source>
</evidence>
<dbReference type="InterPro" id="IPR005829">
    <property type="entry name" value="Sugar_transporter_CS"/>
</dbReference>
<comment type="similarity">
    <text evidence="2">Belongs to the major facilitator superfamily. Sugar transporter (TC 2.A.1.1) family.</text>
</comment>
<name>A0A9Q1K4V6_9CARY</name>
<feature type="transmembrane region" description="Helical" evidence="10">
    <location>
        <begin position="676"/>
        <end position="694"/>
    </location>
</feature>
<keyword evidence="6 10" id="KW-1133">Transmembrane helix</keyword>
<feature type="transmembrane region" description="Helical" evidence="10">
    <location>
        <begin position="370"/>
        <end position="392"/>
    </location>
</feature>
<dbReference type="CDD" id="cd17358">
    <property type="entry name" value="MFS_GLUT6_8_Class3_like"/>
    <property type="match status" value="1"/>
</dbReference>
<feature type="transmembrane region" description="Helical" evidence="10">
    <location>
        <begin position="644"/>
        <end position="664"/>
    </location>
</feature>
<evidence type="ECO:0000259" key="11">
    <source>
        <dbReference type="PROSITE" id="PS50850"/>
    </source>
</evidence>
<evidence type="ECO:0000256" key="9">
    <source>
        <dbReference type="SAM" id="MobiDB-lite"/>
    </source>
</evidence>
<keyword evidence="4" id="KW-0762">Sugar transport</keyword>
<feature type="transmembrane region" description="Helical" evidence="10">
    <location>
        <begin position="535"/>
        <end position="557"/>
    </location>
</feature>
<feature type="transmembrane region" description="Helical" evidence="10">
    <location>
        <begin position="200"/>
        <end position="220"/>
    </location>
</feature>
<feature type="transmembrane region" description="Helical" evidence="10">
    <location>
        <begin position="848"/>
        <end position="869"/>
    </location>
</feature>
<protein>
    <recommendedName>
        <fullName evidence="11">Major facilitator superfamily (MFS) profile domain-containing protein</fullName>
    </recommendedName>
</protein>
<dbReference type="GO" id="GO:0051119">
    <property type="term" value="F:sugar transmembrane transporter activity"/>
    <property type="evidence" value="ECO:0007669"/>
    <property type="project" value="InterPro"/>
</dbReference>
<evidence type="ECO:0000256" key="5">
    <source>
        <dbReference type="ARBA" id="ARBA00022692"/>
    </source>
</evidence>
<dbReference type="OrthoDB" id="6612291at2759"/>
<feature type="transmembrane region" description="Helical" evidence="10">
    <location>
        <begin position="917"/>
        <end position="937"/>
    </location>
</feature>
<evidence type="ECO:0000313" key="12">
    <source>
        <dbReference type="EMBL" id="KAJ8436808.1"/>
    </source>
</evidence>
<dbReference type="PROSITE" id="PS50850">
    <property type="entry name" value="MFS"/>
    <property type="match status" value="1"/>
</dbReference>
<dbReference type="PROSITE" id="PS00216">
    <property type="entry name" value="SUGAR_TRANSPORT_1"/>
    <property type="match status" value="1"/>
</dbReference>
<feature type="domain" description="Major facilitator superfamily (MFS) profile" evidence="11">
    <location>
        <begin position="540"/>
        <end position="971"/>
    </location>
</feature>
<dbReference type="PANTHER" id="PTHR48021:SF25">
    <property type="entry name" value="SUGAR TRANSPORTER ERD6-LIKE 5"/>
    <property type="match status" value="1"/>
</dbReference>
<gene>
    <name evidence="12" type="ORF">Cgig2_032036</name>
</gene>
<keyword evidence="8" id="KW-0175">Coiled coil</keyword>
<keyword evidence="7 10" id="KW-0472">Membrane</keyword>
<feature type="coiled-coil region" evidence="8">
    <location>
        <begin position="741"/>
        <end position="768"/>
    </location>
</feature>
<comment type="subcellular location">
    <subcellularLocation>
        <location evidence="1">Membrane</location>
        <topology evidence="1">Multi-pass membrane protein</topology>
    </subcellularLocation>
</comment>
<feature type="region of interest" description="Disordered" evidence="9">
    <location>
        <begin position="484"/>
        <end position="504"/>
    </location>
</feature>
<feature type="transmembrane region" description="Helical" evidence="10">
    <location>
        <begin position="569"/>
        <end position="593"/>
    </location>
</feature>
<feature type="transmembrane region" description="Helical" evidence="10">
    <location>
        <begin position="881"/>
        <end position="905"/>
    </location>
</feature>
<proteinExistence type="inferred from homology"/>
<dbReference type="InterPro" id="IPR005828">
    <property type="entry name" value="MFS_sugar_transport-like"/>
</dbReference>
<feature type="compositionally biased region" description="Polar residues" evidence="9">
    <location>
        <begin position="490"/>
        <end position="503"/>
    </location>
</feature>
<evidence type="ECO:0000256" key="10">
    <source>
        <dbReference type="SAM" id="Phobius"/>
    </source>
</evidence>
<dbReference type="InterPro" id="IPR044775">
    <property type="entry name" value="MFS_ERD6/Tret1-like"/>
</dbReference>
<evidence type="ECO:0000256" key="4">
    <source>
        <dbReference type="ARBA" id="ARBA00022597"/>
    </source>
</evidence>
<feature type="transmembrane region" description="Helical" evidence="10">
    <location>
        <begin position="943"/>
        <end position="964"/>
    </location>
</feature>
<feature type="transmembrane region" description="Helical" evidence="10">
    <location>
        <begin position="75"/>
        <end position="93"/>
    </location>
</feature>
<dbReference type="AlphaFoldDB" id="A0A9Q1K4V6"/>
<accession>A0A9Q1K4V6</accession>
<keyword evidence="13" id="KW-1185">Reference proteome</keyword>
<dbReference type="PANTHER" id="PTHR48021">
    <property type="match status" value="1"/>
</dbReference>
<evidence type="ECO:0000256" key="2">
    <source>
        <dbReference type="ARBA" id="ARBA00010992"/>
    </source>
</evidence>
<feature type="transmembrane region" description="Helical" evidence="10">
    <location>
        <begin position="700"/>
        <end position="721"/>
    </location>
</feature>
<keyword evidence="5 10" id="KW-0812">Transmembrane</keyword>